<evidence type="ECO:0000313" key="2">
    <source>
        <dbReference type="EMBL" id="APT47877.1"/>
    </source>
</evidence>
<organism evidence="2 3">
    <name type="scientific">Bacillus safensis</name>
    <dbReference type="NCBI Taxonomy" id="561879"/>
    <lineage>
        <taxon>Bacteria</taxon>
        <taxon>Bacillati</taxon>
        <taxon>Bacillota</taxon>
        <taxon>Bacilli</taxon>
        <taxon>Bacillales</taxon>
        <taxon>Bacillaceae</taxon>
        <taxon>Bacillus</taxon>
    </lineage>
</organism>
<gene>
    <name evidence="2" type="ORF">BSA145_19605</name>
</gene>
<dbReference type="EMBL" id="CP015607">
    <property type="protein sequence ID" value="APT47877.1"/>
    <property type="molecule type" value="Genomic_DNA"/>
</dbReference>
<dbReference type="InterPro" id="IPR025434">
    <property type="entry name" value="YesK-like"/>
</dbReference>
<name>A0A1L6ZMY3_BACIA</name>
<keyword evidence="1" id="KW-0812">Transmembrane</keyword>
<dbReference type="Proteomes" id="UP000185426">
    <property type="component" value="Chromosome"/>
</dbReference>
<evidence type="ECO:0000313" key="3">
    <source>
        <dbReference type="Proteomes" id="UP000185426"/>
    </source>
</evidence>
<accession>A0A1L6ZMY3</accession>
<dbReference type="Pfam" id="PF14150">
    <property type="entry name" value="YesK"/>
    <property type="match status" value="1"/>
</dbReference>
<feature type="transmembrane region" description="Helical" evidence="1">
    <location>
        <begin position="39"/>
        <end position="63"/>
    </location>
</feature>
<dbReference type="RefSeq" id="WP_075623465.1">
    <property type="nucleotide sequence ID" value="NZ_CP015607.1"/>
</dbReference>
<evidence type="ECO:0008006" key="4">
    <source>
        <dbReference type="Google" id="ProtNLM"/>
    </source>
</evidence>
<keyword evidence="1" id="KW-0472">Membrane</keyword>
<sequence length="111" mass="12468">MSGLDFFAFLTIGLMFITAIAFAFLRYISKSRNHPERLLLIISIVSIISIIQIVYCLLIVGGFKGAANSFLGISLLAGTLLGYALEYLYRRYIKKSPNQNDVGHFFILLEQ</sequence>
<evidence type="ECO:0000256" key="1">
    <source>
        <dbReference type="SAM" id="Phobius"/>
    </source>
</evidence>
<dbReference type="AlphaFoldDB" id="A0A1L6ZMY3"/>
<proteinExistence type="predicted"/>
<protein>
    <recommendedName>
        <fullName evidence="4">YesK-like protein</fullName>
    </recommendedName>
</protein>
<feature type="transmembrane region" description="Helical" evidence="1">
    <location>
        <begin position="6"/>
        <end position="27"/>
    </location>
</feature>
<feature type="transmembrane region" description="Helical" evidence="1">
    <location>
        <begin position="69"/>
        <end position="89"/>
    </location>
</feature>
<reference evidence="2 3" key="1">
    <citation type="submission" date="2016-05" db="EMBL/GenBank/DDBJ databases">
        <title>Complete Genome and Methylome Analysis of Psychrotrophic Bacterial Isolates from Antarctic Lake Untersee.</title>
        <authorList>
            <person name="Fomenkov A."/>
            <person name="Akimov V.N."/>
            <person name="Vasilyeva L.V."/>
            <person name="Andersen D."/>
            <person name="Vincze T."/>
            <person name="Roberts R.J."/>
        </authorList>
    </citation>
    <scope>NUCLEOTIDE SEQUENCE [LARGE SCALE GENOMIC DNA]</scope>
    <source>
        <strain evidence="2 3">U14-5</strain>
    </source>
</reference>
<keyword evidence="1" id="KW-1133">Transmembrane helix</keyword>